<feature type="transmembrane region" description="Helical" evidence="1">
    <location>
        <begin position="173"/>
        <end position="193"/>
    </location>
</feature>
<evidence type="ECO:0000313" key="3">
    <source>
        <dbReference type="Proteomes" id="UP000322165"/>
    </source>
</evidence>
<dbReference type="Proteomes" id="UP000322165">
    <property type="component" value="Unassembled WGS sequence"/>
</dbReference>
<dbReference type="AlphaFoldDB" id="A0A5B2ZD67"/>
<organism evidence="2 3">
    <name type="scientific">Arenimonas fontis</name>
    <dbReference type="NCBI Taxonomy" id="2608255"/>
    <lineage>
        <taxon>Bacteria</taxon>
        <taxon>Pseudomonadati</taxon>
        <taxon>Pseudomonadota</taxon>
        <taxon>Gammaproteobacteria</taxon>
        <taxon>Lysobacterales</taxon>
        <taxon>Lysobacteraceae</taxon>
        <taxon>Arenimonas</taxon>
    </lineage>
</organism>
<keyword evidence="3" id="KW-1185">Reference proteome</keyword>
<feature type="transmembrane region" description="Helical" evidence="1">
    <location>
        <begin position="239"/>
        <end position="260"/>
    </location>
</feature>
<feature type="transmembrane region" description="Helical" evidence="1">
    <location>
        <begin position="205"/>
        <end position="227"/>
    </location>
</feature>
<keyword evidence="1" id="KW-1133">Transmembrane helix</keyword>
<protein>
    <submittedName>
        <fullName evidence="2">Uncharacterized protein</fullName>
    </submittedName>
</protein>
<reference evidence="2 3" key="2">
    <citation type="submission" date="2019-09" db="EMBL/GenBank/DDBJ databases">
        <authorList>
            <person name="Mazur A."/>
        </authorList>
    </citation>
    <scope>NUCLEOTIDE SEQUENCE [LARGE SCALE GENOMIC DNA]</scope>
    <source>
        <strain evidence="2 3">3729k</strain>
    </source>
</reference>
<comment type="caution">
    <text evidence="2">The sequence shown here is derived from an EMBL/GenBank/DDBJ whole genome shotgun (WGS) entry which is preliminary data.</text>
</comment>
<keyword evidence="1" id="KW-0472">Membrane</keyword>
<dbReference type="EMBL" id="VUOD01000002">
    <property type="protein sequence ID" value="KAA2285875.1"/>
    <property type="molecule type" value="Genomic_DNA"/>
</dbReference>
<evidence type="ECO:0000256" key="1">
    <source>
        <dbReference type="SAM" id="Phobius"/>
    </source>
</evidence>
<evidence type="ECO:0000313" key="2">
    <source>
        <dbReference type="EMBL" id="KAA2285875.1"/>
    </source>
</evidence>
<accession>A0A5B2ZD67</accession>
<reference evidence="2 3" key="1">
    <citation type="submission" date="2019-09" db="EMBL/GenBank/DDBJ databases">
        <title>Arenimonas chukotkensis sp. nov., a bacterium isolated from Chukotka hot spring, Arctic region, Russia.</title>
        <authorList>
            <person name="Zayulina K.S."/>
            <person name="Prokofeva M.I."/>
            <person name="Elcheninov A.G."/>
            <person name="Novikov A."/>
            <person name="Kochetkova T.V."/>
            <person name="Kublanov I.V."/>
        </authorList>
    </citation>
    <scope>NUCLEOTIDE SEQUENCE [LARGE SCALE GENOMIC DNA]</scope>
    <source>
        <strain evidence="2 3">3729k</strain>
    </source>
</reference>
<name>A0A5B2ZD67_9GAMM</name>
<proteinExistence type="predicted"/>
<sequence length="268" mass="28930">MLFLLSLSSWPVLATLPAAAPAAVAEVRIVDTWPAADVGDLPRNQSFYVRLSYRSDTPVGIWLRPMYRGQPARAGSNPSARYIGEGEALGWFFLMQQGDQVDEIRVVVGDGSGLGRGDFVAASLPVNLTGGSMPAEATPPEWVTRLKAEAEAAAAEARRQAAQRPMSATETGLTIGIIVLGLLVCVGSVLLPIWGLWRWRGPWRLAAAAPAAMMSLVMLNIVVDVIRDPTSHNLWPFEVAMWGAGSVAVMLVLFLLRWMVGAGRQRRA</sequence>
<keyword evidence="1" id="KW-0812">Transmembrane</keyword>
<gene>
    <name evidence="2" type="ORF">F0415_04055</name>
</gene>